<keyword evidence="3" id="KW-1185">Reference proteome</keyword>
<dbReference type="InterPro" id="IPR050834">
    <property type="entry name" value="Glycosyltransf_2"/>
</dbReference>
<name>A0A1H1WRD8_9BRAD</name>
<dbReference type="PANTHER" id="PTHR43685:SF2">
    <property type="entry name" value="GLYCOSYLTRANSFERASE 2-LIKE DOMAIN-CONTAINING PROTEIN"/>
    <property type="match status" value="1"/>
</dbReference>
<dbReference type="RefSeq" id="WP_167558804.1">
    <property type="nucleotide sequence ID" value="NZ_LT629750.1"/>
</dbReference>
<feature type="domain" description="Glycosyltransferase 2-like" evidence="1">
    <location>
        <begin position="4"/>
        <end position="127"/>
    </location>
</feature>
<dbReference type="PANTHER" id="PTHR43685">
    <property type="entry name" value="GLYCOSYLTRANSFERASE"/>
    <property type="match status" value="1"/>
</dbReference>
<dbReference type="Proteomes" id="UP000243904">
    <property type="component" value="Chromosome I"/>
</dbReference>
<proteinExistence type="predicted"/>
<dbReference type="Pfam" id="PF00535">
    <property type="entry name" value="Glycos_transf_2"/>
    <property type="match status" value="1"/>
</dbReference>
<dbReference type="CDD" id="cd00761">
    <property type="entry name" value="Glyco_tranf_GTA_type"/>
    <property type="match status" value="1"/>
</dbReference>
<evidence type="ECO:0000313" key="2">
    <source>
        <dbReference type="EMBL" id="SDS99655.1"/>
    </source>
</evidence>
<dbReference type="EMBL" id="LT629750">
    <property type="protein sequence ID" value="SDS99655.1"/>
    <property type="molecule type" value="Genomic_DNA"/>
</dbReference>
<dbReference type="InterPro" id="IPR001173">
    <property type="entry name" value="Glyco_trans_2-like"/>
</dbReference>
<dbReference type="InterPro" id="IPR029044">
    <property type="entry name" value="Nucleotide-diphossugar_trans"/>
</dbReference>
<organism evidence="2 3">
    <name type="scientific">Bradyrhizobium canariense</name>
    <dbReference type="NCBI Taxonomy" id="255045"/>
    <lineage>
        <taxon>Bacteria</taxon>
        <taxon>Pseudomonadati</taxon>
        <taxon>Pseudomonadota</taxon>
        <taxon>Alphaproteobacteria</taxon>
        <taxon>Hyphomicrobiales</taxon>
        <taxon>Nitrobacteraceae</taxon>
        <taxon>Bradyrhizobium</taxon>
    </lineage>
</organism>
<dbReference type="GO" id="GO:0016740">
    <property type="term" value="F:transferase activity"/>
    <property type="evidence" value="ECO:0007669"/>
    <property type="project" value="UniProtKB-KW"/>
</dbReference>
<dbReference type="SUPFAM" id="SSF53448">
    <property type="entry name" value="Nucleotide-diphospho-sugar transferases"/>
    <property type="match status" value="1"/>
</dbReference>
<dbReference type="AlphaFoldDB" id="A0A1H1WRD8"/>
<keyword evidence="2" id="KW-0808">Transferase</keyword>
<evidence type="ECO:0000313" key="3">
    <source>
        <dbReference type="Proteomes" id="UP000243904"/>
    </source>
</evidence>
<protein>
    <submittedName>
        <fullName evidence="2">Glycosyltransferase involved in cell wall bisynthesis</fullName>
    </submittedName>
</protein>
<gene>
    <name evidence="2" type="ORF">SAMN05444158_3977</name>
</gene>
<dbReference type="Gene3D" id="3.90.550.10">
    <property type="entry name" value="Spore Coat Polysaccharide Biosynthesis Protein SpsA, Chain A"/>
    <property type="match status" value="1"/>
</dbReference>
<accession>A0A1H1WRD8</accession>
<reference evidence="3" key="1">
    <citation type="submission" date="2016-10" db="EMBL/GenBank/DDBJ databases">
        <authorList>
            <person name="Varghese N."/>
            <person name="Submissions S."/>
        </authorList>
    </citation>
    <scope>NUCLEOTIDE SEQUENCE [LARGE SCALE GENOMIC DNA]</scope>
    <source>
        <strain evidence="3">GAS369</strain>
    </source>
</reference>
<evidence type="ECO:0000259" key="1">
    <source>
        <dbReference type="Pfam" id="PF00535"/>
    </source>
</evidence>
<sequence>MLVSVVIPTLDRPSLLLRAINSVLTQTHQQIEIIVVVDRPDRDTLSAVQSLNDARVQLIVNPYAPTAGGARNAGADHARGEWIAFLDDDDEWLPNKLEKQIALASGRTPALVTCLSRVVTPSATYVSPQVPYDNSMPIDEYLFDRRSPFRAPGFIQTSSYLLPRQLFDKVRFETASPHDDWEFLLRLSKQAGARIETAPEVLVVLYFEEPRPSLTKRTSSWLRSLRWIDSLGPIISRRAYSGFCLSVAGSRAAQERAYTAVPEILYRAFRNGSPRLWQVLYFLAYWLVPRDSLSRLRGFIRNSQGRKHLQVG</sequence>